<accession>A0ABV6IDV5</accession>
<organism evidence="2 3">
    <name type="scientific">Undibacterium danionis</name>
    <dbReference type="NCBI Taxonomy" id="1812100"/>
    <lineage>
        <taxon>Bacteria</taxon>
        <taxon>Pseudomonadati</taxon>
        <taxon>Pseudomonadota</taxon>
        <taxon>Betaproteobacteria</taxon>
        <taxon>Burkholderiales</taxon>
        <taxon>Oxalobacteraceae</taxon>
        <taxon>Undibacterium</taxon>
    </lineage>
</organism>
<evidence type="ECO:0000313" key="2">
    <source>
        <dbReference type="EMBL" id="MFC0349793.1"/>
    </source>
</evidence>
<proteinExistence type="predicted"/>
<dbReference type="RefSeq" id="WP_390211576.1">
    <property type="nucleotide sequence ID" value="NZ_JBHLXJ010000008.1"/>
</dbReference>
<dbReference type="SUPFAM" id="SSF48452">
    <property type="entry name" value="TPR-like"/>
    <property type="match status" value="1"/>
</dbReference>
<dbReference type="Gene3D" id="3.10.310.50">
    <property type="match status" value="1"/>
</dbReference>
<evidence type="ECO:0000259" key="1">
    <source>
        <dbReference type="Pfam" id="PF04536"/>
    </source>
</evidence>
<evidence type="ECO:0000313" key="3">
    <source>
        <dbReference type="Proteomes" id="UP001589844"/>
    </source>
</evidence>
<gene>
    <name evidence="2" type="ORF">ACFFJH_08240</name>
</gene>
<dbReference type="Pfam" id="PF04536">
    <property type="entry name" value="TPM_phosphatase"/>
    <property type="match status" value="1"/>
</dbReference>
<dbReference type="InterPro" id="IPR011990">
    <property type="entry name" value="TPR-like_helical_dom_sf"/>
</dbReference>
<dbReference type="Proteomes" id="UP001589844">
    <property type="component" value="Unassembled WGS sequence"/>
</dbReference>
<dbReference type="InterPro" id="IPR007621">
    <property type="entry name" value="TPM_dom"/>
</dbReference>
<dbReference type="Gene3D" id="1.25.40.10">
    <property type="entry name" value="Tetratricopeptide repeat domain"/>
    <property type="match status" value="1"/>
</dbReference>
<name>A0ABV6IDV5_9BURK</name>
<feature type="domain" description="TPM" evidence="1">
    <location>
        <begin position="35"/>
        <end position="119"/>
    </location>
</feature>
<reference evidence="2 3" key="1">
    <citation type="submission" date="2024-09" db="EMBL/GenBank/DDBJ databases">
        <authorList>
            <person name="Sun Q."/>
            <person name="Mori K."/>
        </authorList>
    </citation>
    <scope>NUCLEOTIDE SEQUENCE [LARGE SCALE GENOMIC DNA]</scope>
    <source>
        <strain evidence="2 3">CCM 8677</strain>
    </source>
</reference>
<protein>
    <submittedName>
        <fullName evidence="2">TPM domain-containing protein</fullName>
    </submittedName>
</protein>
<comment type="caution">
    <text evidence="2">The sequence shown here is derived from an EMBL/GenBank/DDBJ whole genome shotgun (WGS) entry which is preliminary data.</text>
</comment>
<sequence length="458" mass="52187">MLKTTYLSSPTQVNSDLKFPADGFINSSNDHQYDRALRSSLRFFQERTRIRLGLILQDHLPTGMTIEQQAAQRFAALGSGKQAALLLIWSEQEHLFKIEVSYQLEGVFPDVLCRRLEQAARTFMLSSAPFAKRDFLTEIIVTMGIDYLDFQKSGQVHEMAVPSLSPLAAMSQHFSGGAGIVGRDCTASLEQVQSAVPALSVELEHSMQPDSSLNVVLQRYLDSLRLGIGSPRLPLLSEGSQFFRMNKPHTAAYLQRMHRYYQKSMPYQILQNEDWAVVKFPIGSPVQPILMRKNAAGVWLVDEAKAWAYFHLYEDGSSHAKFNSGPFAFAWRDQSSVYYDRIVPPNLHDHMSDTITIMQRLQAAEARIKQHPQDAQAYQDVAEILQFDMYWIQAAATMYEKALSLAPQKNELHWRLIDIYANTTDIDAEEKHYLALLKSTPDDALLKDYYAWFKKNYG</sequence>
<dbReference type="EMBL" id="JBHLXJ010000008">
    <property type="protein sequence ID" value="MFC0349793.1"/>
    <property type="molecule type" value="Genomic_DNA"/>
</dbReference>
<keyword evidence="3" id="KW-1185">Reference proteome</keyword>